<dbReference type="Proteomes" id="UP001159364">
    <property type="component" value="Linkage Group LG10"/>
</dbReference>
<dbReference type="EMBL" id="JAIWQS010000010">
    <property type="protein sequence ID" value="KAJ8752490.1"/>
    <property type="molecule type" value="Genomic_DNA"/>
</dbReference>
<organism evidence="2 3">
    <name type="scientific">Erythroxylum novogranatense</name>
    <dbReference type="NCBI Taxonomy" id="1862640"/>
    <lineage>
        <taxon>Eukaryota</taxon>
        <taxon>Viridiplantae</taxon>
        <taxon>Streptophyta</taxon>
        <taxon>Embryophyta</taxon>
        <taxon>Tracheophyta</taxon>
        <taxon>Spermatophyta</taxon>
        <taxon>Magnoliopsida</taxon>
        <taxon>eudicotyledons</taxon>
        <taxon>Gunneridae</taxon>
        <taxon>Pentapetalae</taxon>
        <taxon>rosids</taxon>
        <taxon>fabids</taxon>
        <taxon>Malpighiales</taxon>
        <taxon>Erythroxylaceae</taxon>
        <taxon>Erythroxylum</taxon>
    </lineage>
</organism>
<sequence>MAEEGKFNSSHEQMTKEDEPGLKYLEFVQVAAIHAVLTFTNLYLYAKDKSGPLKPGVETVEGTVKNVVGPVYDKFHDVPIELLKFVDRKVDESVIELDRRVPPVVKQVSSQALLAAQKAPVVARSVTSEVQRTGVKETAAEFAKTVYSKYEPMAKDLYSKYEPKAEQCAVSAWRKLNQLPLFPQVAQVVVPAAAYCSEKYNQTVSLTTEKGYRVSLYLPLVPTERIAKVFGSQVPGTEPLVST</sequence>
<keyword evidence="3" id="KW-1185">Reference proteome</keyword>
<reference evidence="2 3" key="1">
    <citation type="submission" date="2021-09" db="EMBL/GenBank/DDBJ databases">
        <title>Genomic insights and catalytic innovation underlie evolution of tropane alkaloids biosynthesis.</title>
        <authorList>
            <person name="Wang Y.-J."/>
            <person name="Tian T."/>
            <person name="Huang J.-P."/>
            <person name="Huang S.-X."/>
        </authorList>
    </citation>
    <scope>NUCLEOTIDE SEQUENCE [LARGE SCALE GENOMIC DNA]</scope>
    <source>
        <strain evidence="2">KIB-2018</strain>
        <tissue evidence="2">Leaf</tissue>
    </source>
</reference>
<gene>
    <name evidence="2" type="ORF">K2173_004778</name>
</gene>
<dbReference type="PANTHER" id="PTHR33732">
    <property type="entry name" value="REF/SRPP-LIKE PROTEIN OS05G0151300/LOC_OS05G05940"/>
    <property type="match status" value="1"/>
</dbReference>
<proteinExistence type="inferred from homology"/>
<comment type="similarity">
    <text evidence="1">Belongs to the REF/SRPP family.</text>
</comment>
<dbReference type="Pfam" id="PF05755">
    <property type="entry name" value="REF"/>
    <property type="match status" value="1"/>
</dbReference>
<evidence type="ECO:0000313" key="3">
    <source>
        <dbReference type="Proteomes" id="UP001159364"/>
    </source>
</evidence>
<name>A0AAV8SKR4_9ROSI</name>
<evidence type="ECO:0000256" key="1">
    <source>
        <dbReference type="ARBA" id="ARBA00009737"/>
    </source>
</evidence>
<evidence type="ECO:0000313" key="2">
    <source>
        <dbReference type="EMBL" id="KAJ8752490.1"/>
    </source>
</evidence>
<dbReference type="PANTHER" id="PTHR33732:SF9">
    <property type="entry name" value="REF_SRPP-LIKE PROTEIN OS05G0151300_LOC_OS05G05940"/>
    <property type="match status" value="1"/>
</dbReference>
<comment type="caution">
    <text evidence="2">The sequence shown here is derived from an EMBL/GenBank/DDBJ whole genome shotgun (WGS) entry which is preliminary data.</text>
</comment>
<protein>
    <recommendedName>
        <fullName evidence="4">Rubber elongation factor</fullName>
    </recommendedName>
</protein>
<accession>A0AAV8SKR4</accession>
<dbReference type="InterPro" id="IPR008802">
    <property type="entry name" value="REF"/>
</dbReference>
<dbReference type="AlphaFoldDB" id="A0AAV8SKR4"/>
<evidence type="ECO:0008006" key="4">
    <source>
        <dbReference type="Google" id="ProtNLM"/>
    </source>
</evidence>